<protein>
    <recommendedName>
        <fullName evidence="3">Phosphoglycerate kinase</fullName>
    </recommendedName>
</protein>
<organism evidence="1 2">
    <name type="scientific">Paraburkholderia phenazinium</name>
    <dbReference type="NCBI Taxonomy" id="60549"/>
    <lineage>
        <taxon>Bacteria</taxon>
        <taxon>Pseudomonadati</taxon>
        <taxon>Pseudomonadota</taxon>
        <taxon>Betaproteobacteria</taxon>
        <taxon>Burkholderiales</taxon>
        <taxon>Burkholderiaceae</taxon>
        <taxon>Paraburkholderia</taxon>
    </lineage>
</organism>
<reference evidence="1 2" key="1">
    <citation type="submission" date="2016-10" db="EMBL/GenBank/DDBJ databases">
        <authorList>
            <person name="de Groot N.N."/>
        </authorList>
    </citation>
    <scope>NUCLEOTIDE SEQUENCE [LARGE SCALE GENOMIC DNA]</scope>
    <source>
        <strain evidence="1 2">LMG 2247</strain>
    </source>
</reference>
<dbReference type="RefSeq" id="WP_090687420.1">
    <property type="nucleotide sequence ID" value="NZ_CADERL010000007.1"/>
</dbReference>
<gene>
    <name evidence="1" type="ORF">SAMN05216466_11285</name>
</gene>
<sequence length="125" mass="13468">MSPQLILIAGPYRSGTQGDPERIALNLKRLEQSALQVYRRGHMPMIGEWVALPLAAVAGSQALDDAISEAFLYPVAARLIEQCDAVLRIEGESTGADNDVRLARQLGKPVHWSVDDIPAAHGPSS</sequence>
<evidence type="ECO:0008006" key="3">
    <source>
        <dbReference type="Google" id="ProtNLM"/>
    </source>
</evidence>
<dbReference type="EMBL" id="FNCJ01000012">
    <property type="protein sequence ID" value="SDH69341.1"/>
    <property type="molecule type" value="Genomic_DNA"/>
</dbReference>
<name>A0A1G8EHN2_9BURK</name>
<dbReference type="Gene3D" id="3.40.50.10400">
    <property type="entry name" value="Hypothetical protein PA1492"/>
    <property type="match status" value="1"/>
</dbReference>
<evidence type="ECO:0000313" key="1">
    <source>
        <dbReference type="EMBL" id="SDH69341.1"/>
    </source>
</evidence>
<proteinExistence type="predicted"/>
<dbReference type="OrthoDB" id="9796022at2"/>
<dbReference type="AlphaFoldDB" id="A0A1G8EHN2"/>
<accession>A0A1G8EHN2</accession>
<evidence type="ECO:0000313" key="2">
    <source>
        <dbReference type="Proteomes" id="UP000199706"/>
    </source>
</evidence>
<dbReference type="Proteomes" id="UP000199706">
    <property type="component" value="Unassembled WGS sequence"/>
</dbReference>